<dbReference type="AlphaFoldDB" id="A0A930W2M2"/>
<dbReference type="InterPro" id="IPR036005">
    <property type="entry name" value="Creatinase/aminopeptidase-like"/>
</dbReference>
<feature type="non-terminal residue" evidence="1">
    <location>
        <position position="1"/>
    </location>
</feature>
<comment type="caution">
    <text evidence="1">The sequence shown here is derived from an EMBL/GenBank/DDBJ whole genome shotgun (WGS) entry which is preliminary data.</text>
</comment>
<proteinExistence type="predicted"/>
<dbReference type="EMBL" id="JABZGW010000218">
    <property type="protein sequence ID" value="MBF4808079.1"/>
    <property type="molecule type" value="Genomic_DNA"/>
</dbReference>
<keyword evidence="1" id="KW-0031">Aminopeptidase</keyword>
<protein>
    <submittedName>
        <fullName evidence="1">Aminopeptidase P family protein</fullName>
    </submittedName>
</protein>
<organism evidence="1 2">
    <name type="scientific">Lancefieldella rimae</name>
    <dbReference type="NCBI Taxonomy" id="1383"/>
    <lineage>
        <taxon>Bacteria</taxon>
        <taxon>Bacillati</taxon>
        <taxon>Actinomycetota</taxon>
        <taxon>Coriobacteriia</taxon>
        <taxon>Coriobacteriales</taxon>
        <taxon>Atopobiaceae</taxon>
        <taxon>Lancefieldella</taxon>
    </lineage>
</organism>
<evidence type="ECO:0000313" key="2">
    <source>
        <dbReference type="Proteomes" id="UP000698335"/>
    </source>
</evidence>
<dbReference type="Gene3D" id="3.90.230.10">
    <property type="entry name" value="Creatinase/methionine aminopeptidase superfamily"/>
    <property type="match status" value="1"/>
</dbReference>
<dbReference type="Proteomes" id="UP000698335">
    <property type="component" value="Unassembled WGS sequence"/>
</dbReference>
<sequence>VVTDEPGIYLPGKFGIRLEDFGVVTEDGYDVFTQSTHNLMVIDC</sequence>
<dbReference type="GO" id="GO:0004177">
    <property type="term" value="F:aminopeptidase activity"/>
    <property type="evidence" value="ECO:0007669"/>
    <property type="project" value="UniProtKB-KW"/>
</dbReference>
<accession>A0A930W2M2</accession>
<dbReference type="SUPFAM" id="SSF55920">
    <property type="entry name" value="Creatinase/aminopeptidase"/>
    <property type="match status" value="1"/>
</dbReference>
<dbReference type="PANTHER" id="PTHR46112:SF3">
    <property type="entry name" value="AMINOPEPTIDASE YPDF"/>
    <property type="match status" value="1"/>
</dbReference>
<keyword evidence="1" id="KW-0645">Protease</keyword>
<gene>
    <name evidence="1" type="ORF">HXK26_05230</name>
</gene>
<dbReference type="InterPro" id="IPR050659">
    <property type="entry name" value="Peptidase_M24B"/>
</dbReference>
<name>A0A930W2M2_9ACTN</name>
<reference evidence="1" key="1">
    <citation type="submission" date="2020-04" db="EMBL/GenBank/DDBJ databases">
        <title>Deep metagenomics examines the oral microbiome during advanced dental caries in children, revealing novel taxa and co-occurrences with host molecules.</title>
        <authorList>
            <person name="Baker J.L."/>
            <person name="Morton J.T."/>
            <person name="Dinis M."/>
            <person name="Alvarez R."/>
            <person name="Tran N.C."/>
            <person name="Knight R."/>
            <person name="Edlund A."/>
        </authorList>
    </citation>
    <scope>NUCLEOTIDE SEQUENCE</scope>
    <source>
        <strain evidence="1">JCVI_38_bin.5</strain>
    </source>
</reference>
<keyword evidence="1" id="KW-0378">Hydrolase</keyword>
<dbReference type="PANTHER" id="PTHR46112">
    <property type="entry name" value="AMINOPEPTIDASE"/>
    <property type="match status" value="1"/>
</dbReference>
<evidence type="ECO:0000313" key="1">
    <source>
        <dbReference type="EMBL" id="MBF4808079.1"/>
    </source>
</evidence>